<dbReference type="InterPro" id="IPR004837">
    <property type="entry name" value="NaCa_Exmemb"/>
</dbReference>
<evidence type="ECO:0000256" key="5">
    <source>
        <dbReference type="ARBA" id="ARBA00022692"/>
    </source>
</evidence>
<feature type="transmembrane region" description="Helical" evidence="12">
    <location>
        <begin position="12"/>
        <end position="30"/>
    </location>
</feature>
<dbReference type="Gene3D" id="1.20.1420.30">
    <property type="entry name" value="NCX, central ion-binding region"/>
    <property type="match status" value="2"/>
</dbReference>
<keyword evidence="2" id="KW-0813">Transport</keyword>
<dbReference type="Proteomes" id="UP001174677">
    <property type="component" value="Chromosome 5"/>
</dbReference>
<feature type="transmembrane region" description="Helical" evidence="12">
    <location>
        <begin position="429"/>
        <end position="453"/>
    </location>
</feature>
<feature type="transmembrane region" description="Helical" evidence="12">
    <location>
        <begin position="499"/>
        <end position="519"/>
    </location>
</feature>
<dbReference type="Pfam" id="PF01699">
    <property type="entry name" value="Na_Ca_ex"/>
    <property type="match status" value="2"/>
</dbReference>
<keyword evidence="6" id="KW-0630">Potassium</keyword>
<keyword evidence="9 12" id="KW-0472">Membrane</keyword>
<reference evidence="14" key="1">
    <citation type="journal article" date="2023" name="Plant Biotechnol. J.">
        <title>Chromosome-level wild Hevea brasiliensis genome provides new tools for genomic-assisted breeding and valuable loci to elevate rubber yield.</title>
        <authorList>
            <person name="Cheng H."/>
            <person name="Song X."/>
            <person name="Hu Y."/>
            <person name="Wu T."/>
            <person name="Yang Q."/>
            <person name="An Z."/>
            <person name="Feng S."/>
            <person name="Deng Z."/>
            <person name="Wu W."/>
            <person name="Zeng X."/>
            <person name="Tu M."/>
            <person name="Wang X."/>
            <person name="Huang H."/>
        </authorList>
    </citation>
    <scope>NUCLEOTIDE SEQUENCE</scope>
    <source>
        <strain evidence="14">MT/VB/25A 57/8</strain>
    </source>
</reference>
<evidence type="ECO:0000256" key="1">
    <source>
        <dbReference type="ARBA" id="ARBA00004141"/>
    </source>
</evidence>
<evidence type="ECO:0000256" key="4">
    <source>
        <dbReference type="ARBA" id="ARBA00022538"/>
    </source>
</evidence>
<keyword evidence="10" id="KW-0406">Ion transport</keyword>
<feature type="transmembrane region" description="Helical" evidence="12">
    <location>
        <begin position="401"/>
        <end position="422"/>
    </location>
</feature>
<keyword evidence="8" id="KW-0915">Sodium</keyword>
<evidence type="ECO:0000256" key="11">
    <source>
        <dbReference type="ARBA" id="ARBA00038187"/>
    </source>
</evidence>
<dbReference type="PANTHER" id="PTHR12266">
    <property type="entry name" value="NA+/CA2+ K+ INDEPENDENT EXCHANGER"/>
    <property type="match status" value="1"/>
</dbReference>
<organism evidence="14 15">
    <name type="scientific">Hevea brasiliensis</name>
    <name type="common">Para rubber tree</name>
    <name type="synonym">Siphonia brasiliensis</name>
    <dbReference type="NCBI Taxonomy" id="3981"/>
    <lineage>
        <taxon>Eukaryota</taxon>
        <taxon>Viridiplantae</taxon>
        <taxon>Streptophyta</taxon>
        <taxon>Embryophyta</taxon>
        <taxon>Tracheophyta</taxon>
        <taxon>Spermatophyta</taxon>
        <taxon>Magnoliopsida</taxon>
        <taxon>eudicotyledons</taxon>
        <taxon>Gunneridae</taxon>
        <taxon>Pentapetalae</taxon>
        <taxon>rosids</taxon>
        <taxon>fabids</taxon>
        <taxon>Malpighiales</taxon>
        <taxon>Euphorbiaceae</taxon>
        <taxon>Crotonoideae</taxon>
        <taxon>Micrandreae</taxon>
        <taxon>Hevea</taxon>
    </lineage>
</organism>
<feature type="transmembrane region" description="Helical" evidence="12">
    <location>
        <begin position="85"/>
        <end position="104"/>
    </location>
</feature>
<keyword evidence="10" id="KW-0739">Sodium transport</keyword>
<feature type="transmembrane region" description="Helical" evidence="12">
    <location>
        <begin position="333"/>
        <end position="353"/>
    </location>
</feature>
<feature type="transmembrane region" description="Helical" evidence="12">
    <location>
        <begin position="365"/>
        <end position="395"/>
    </location>
</feature>
<keyword evidence="4" id="KW-0633">Potassium transport</keyword>
<feature type="transmembrane region" description="Helical" evidence="12">
    <location>
        <begin position="162"/>
        <end position="183"/>
    </location>
</feature>
<comment type="subcellular location">
    <subcellularLocation>
        <location evidence="1">Membrane</location>
        <topology evidence="1">Multi-pass membrane protein</topology>
    </subcellularLocation>
</comment>
<evidence type="ECO:0000256" key="2">
    <source>
        <dbReference type="ARBA" id="ARBA00022448"/>
    </source>
</evidence>
<comment type="caution">
    <text evidence="14">The sequence shown here is derived from an EMBL/GenBank/DDBJ whole genome shotgun (WGS) entry which is preliminary data.</text>
</comment>
<evidence type="ECO:0000256" key="8">
    <source>
        <dbReference type="ARBA" id="ARBA00023053"/>
    </source>
</evidence>
<feature type="transmembrane region" description="Helical" evidence="12">
    <location>
        <begin position="465"/>
        <end position="487"/>
    </location>
</feature>
<sequence>MAFSFSIPVPASLLNSIAALSLTLLSTSFFSKSQLHSSTFSEIPHRSLLTQTQNQTLPLSCSSRPPTNGLIDYLSLHFCLFKGNLFLSIPSLSLFILLYFYILIKTAQSHFSVVTAKLTNHLNLSPSMGGVTLLALGNGAPDVFASLAAVRSGQYRTGFGAILSAGTFVSAFVVGFVAIYAAPFNVDPGSFVRDVGFYLLGALFLFYAVGFVGFYMFFVGVVFWMDLGIGLVHKRDGGEMDCGKGGAVVVSNLEDEKQGSGLFERAYGKISNLWERPISFLLKLTIPQTAPSEWSRFYISANIILCPLVLLYSCNSFMPLDHPIVFLLSNAHFPLWFIVLLASSSLALLHFILEKEPPKTELMPIVLVAFIMSVFWISTVAGELLNCLAALGMLLEVHPSLLGLTVLAWGNSVGDLVADVAVARAGQPAMAMAGCFAGPMFNMLVGLGSALVMQTADTYPKAYELHLHTGIVIAFVFLILSLMGSLLVITWSRFRVPRFWGFCLIGLYVFFMVVSLVIAKFSG</sequence>
<evidence type="ECO:0000256" key="12">
    <source>
        <dbReference type="SAM" id="Phobius"/>
    </source>
</evidence>
<evidence type="ECO:0000256" key="3">
    <source>
        <dbReference type="ARBA" id="ARBA00022449"/>
    </source>
</evidence>
<feature type="domain" description="Sodium/calcium exchanger membrane region" evidence="13">
    <location>
        <begin position="366"/>
        <end position="516"/>
    </location>
</feature>
<evidence type="ECO:0000259" key="13">
    <source>
        <dbReference type="Pfam" id="PF01699"/>
    </source>
</evidence>
<dbReference type="InterPro" id="IPR051359">
    <property type="entry name" value="CaCA_antiporter"/>
</dbReference>
<evidence type="ECO:0000256" key="10">
    <source>
        <dbReference type="ARBA" id="ARBA00023201"/>
    </source>
</evidence>
<evidence type="ECO:0000313" key="14">
    <source>
        <dbReference type="EMBL" id="KAJ9180210.1"/>
    </source>
</evidence>
<dbReference type="EMBL" id="JARPOI010000005">
    <property type="protein sequence ID" value="KAJ9180210.1"/>
    <property type="molecule type" value="Genomic_DNA"/>
</dbReference>
<evidence type="ECO:0000256" key="7">
    <source>
        <dbReference type="ARBA" id="ARBA00022989"/>
    </source>
</evidence>
<accession>A0ABQ9MKR4</accession>
<name>A0ABQ9MKR4_HEVBR</name>
<keyword evidence="3" id="KW-0050">Antiport</keyword>
<evidence type="ECO:0000256" key="9">
    <source>
        <dbReference type="ARBA" id="ARBA00023136"/>
    </source>
</evidence>
<keyword evidence="5 12" id="KW-0812">Transmembrane</keyword>
<feature type="transmembrane region" description="Helical" evidence="12">
    <location>
        <begin position="195"/>
        <end position="225"/>
    </location>
</feature>
<keyword evidence="15" id="KW-1185">Reference proteome</keyword>
<protein>
    <recommendedName>
        <fullName evidence="13">Sodium/calcium exchanger membrane region domain-containing protein</fullName>
    </recommendedName>
</protein>
<dbReference type="InterPro" id="IPR044880">
    <property type="entry name" value="NCX_ion-bd_dom_sf"/>
</dbReference>
<feature type="domain" description="Sodium/calcium exchanger membrane region" evidence="13">
    <location>
        <begin position="93"/>
        <end position="223"/>
    </location>
</feature>
<proteinExistence type="inferred from homology"/>
<dbReference type="PANTHER" id="PTHR12266:SF33">
    <property type="entry name" value="CATION_CALCIUM EXCHANGER 5"/>
    <property type="match status" value="1"/>
</dbReference>
<keyword evidence="7 12" id="KW-1133">Transmembrane helix</keyword>
<gene>
    <name evidence="14" type="ORF">P3X46_008484</name>
</gene>
<evidence type="ECO:0000256" key="6">
    <source>
        <dbReference type="ARBA" id="ARBA00022958"/>
    </source>
</evidence>
<feature type="transmembrane region" description="Helical" evidence="12">
    <location>
        <begin position="297"/>
        <end position="313"/>
    </location>
</feature>
<comment type="similarity">
    <text evidence="11">Belongs to the Ca(2+):cation antiporter (CaCA) (TC 2.A.19) family. Cation/calcium exchanger (CCX) subfamily.</text>
</comment>
<evidence type="ECO:0000313" key="15">
    <source>
        <dbReference type="Proteomes" id="UP001174677"/>
    </source>
</evidence>